<evidence type="ECO:0000313" key="3">
    <source>
        <dbReference type="EMBL" id="MBO9200581.1"/>
    </source>
</evidence>
<accession>A0ABS3YRN7</accession>
<keyword evidence="2" id="KW-0472">Membrane</keyword>
<dbReference type="RefSeq" id="WP_209138621.1">
    <property type="nucleotide sequence ID" value="NZ_JAGHKO010000001.1"/>
</dbReference>
<gene>
    <name evidence="3" type="ORF">J7I42_09935</name>
</gene>
<feature type="transmembrane region" description="Helical" evidence="2">
    <location>
        <begin position="275"/>
        <end position="299"/>
    </location>
</feature>
<feature type="transmembrane region" description="Helical" evidence="2">
    <location>
        <begin position="311"/>
        <end position="334"/>
    </location>
</feature>
<reference evidence="3 4" key="1">
    <citation type="submission" date="2021-03" db="EMBL/GenBank/DDBJ databases">
        <title>Assistant Professor.</title>
        <authorList>
            <person name="Huq M.A."/>
        </authorList>
    </citation>
    <scope>NUCLEOTIDE SEQUENCE [LARGE SCALE GENOMIC DNA]</scope>
    <source>
        <strain evidence="3 4">MAH-29</strain>
    </source>
</reference>
<keyword evidence="2" id="KW-0812">Transmembrane</keyword>
<dbReference type="Proteomes" id="UP000677244">
    <property type="component" value="Unassembled WGS sequence"/>
</dbReference>
<evidence type="ECO:0000313" key="4">
    <source>
        <dbReference type="Proteomes" id="UP000677244"/>
    </source>
</evidence>
<keyword evidence="4" id="KW-1185">Reference proteome</keyword>
<organism evidence="3 4">
    <name type="scientific">Niastella soli</name>
    <dbReference type="NCBI Taxonomy" id="2821487"/>
    <lineage>
        <taxon>Bacteria</taxon>
        <taxon>Pseudomonadati</taxon>
        <taxon>Bacteroidota</taxon>
        <taxon>Chitinophagia</taxon>
        <taxon>Chitinophagales</taxon>
        <taxon>Chitinophagaceae</taxon>
        <taxon>Niastella</taxon>
    </lineage>
</organism>
<sequence length="453" mass="47975">MREVSFDPIMNWAKGVRKSNAILKESYGSLGARMEKLQGLIKNSTNAKDIEKYTKQLNQVQKAAAKHPGNLAAEKSKGVGGKGGGDKGGKGGGVWGAISKFVGLEKPMEMAKKAIEFGKKANVPVEVGNGVKNPMKSMDGFGLGKMGIENKQDNGASAAEKVEKFQGKINGAIEQVGLAFMPMLNRLMDFALRLADTLLPMIMQAIQPLLDMLNQVPIGDILEQVMNVAVAIIAAIGPILEQLTPLFANIFEMLGPLITDIGEFIVALVEGLAPILALVAHIISAVLGPALVFIGKILGVVIDIIKWVAKIALAILKPIIEFIALLIDGIMWLFGQSNEFSGKGADGKPKTLTPPDPEKDSKVTAIDAGAQLNKGLAATTPTVNAGKGKSDKAVHKAAGEVTSGGPRVININGVKFAEKIELSVISAKEGINHLEKQLQEMFLRILNSGAVVQ</sequence>
<protein>
    <recommendedName>
        <fullName evidence="5">Phage tail tape measure protein</fullName>
    </recommendedName>
</protein>
<dbReference type="EMBL" id="JAGHKO010000001">
    <property type="protein sequence ID" value="MBO9200581.1"/>
    <property type="molecule type" value="Genomic_DNA"/>
</dbReference>
<evidence type="ECO:0008006" key="5">
    <source>
        <dbReference type="Google" id="ProtNLM"/>
    </source>
</evidence>
<proteinExistence type="predicted"/>
<name>A0ABS3YRN7_9BACT</name>
<evidence type="ECO:0000256" key="2">
    <source>
        <dbReference type="SAM" id="Phobius"/>
    </source>
</evidence>
<feature type="region of interest" description="Disordered" evidence="1">
    <location>
        <begin position="65"/>
        <end position="87"/>
    </location>
</feature>
<comment type="caution">
    <text evidence="3">The sequence shown here is derived from an EMBL/GenBank/DDBJ whole genome shotgun (WGS) entry which is preliminary data.</text>
</comment>
<keyword evidence="2" id="KW-1133">Transmembrane helix</keyword>
<evidence type="ECO:0000256" key="1">
    <source>
        <dbReference type="SAM" id="MobiDB-lite"/>
    </source>
</evidence>